<dbReference type="Proteomes" id="UP000673691">
    <property type="component" value="Unassembled WGS sequence"/>
</dbReference>
<dbReference type="OrthoDB" id="10061457at2759"/>
<organism evidence="3 4">
    <name type="scientific">Olpidium bornovanus</name>
    <dbReference type="NCBI Taxonomy" id="278681"/>
    <lineage>
        <taxon>Eukaryota</taxon>
        <taxon>Fungi</taxon>
        <taxon>Fungi incertae sedis</taxon>
        <taxon>Olpidiomycota</taxon>
        <taxon>Olpidiomycotina</taxon>
        <taxon>Olpidiomycetes</taxon>
        <taxon>Olpidiales</taxon>
        <taxon>Olpidiaceae</taxon>
        <taxon>Olpidium</taxon>
    </lineage>
</organism>
<name>A0A8H7ZYS7_9FUNG</name>
<evidence type="ECO:0000313" key="3">
    <source>
        <dbReference type="EMBL" id="KAG5461493.1"/>
    </source>
</evidence>
<keyword evidence="4" id="KW-1185">Reference proteome</keyword>
<feature type="region of interest" description="Disordered" evidence="2">
    <location>
        <begin position="1"/>
        <end position="32"/>
    </location>
</feature>
<feature type="compositionally biased region" description="Basic and acidic residues" evidence="2">
    <location>
        <begin position="1"/>
        <end position="11"/>
    </location>
</feature>
<feature type="compositionally biased region" description="Basic and acidic residues" evidence="2">
    <location>
        <begin position="123"/>
        <end position="137"/>
    </location>
</feature>
<dbReference type="AlphaFoldDB" id="A0A8H7ZYS7"/>
<evidence type="ECO:0000313" key="4">
    <source>
        <dbReference type="Proteomes" id="UP000673691"/>
    </source>
</evidence>
<keyword evidence="1" id="KW-0175">Coiled coil</keyword>
<sequence>ELAYERHRVEKLQATAGKTHPRKLKPDVEGSEADNLRTKLAIQKDENEALRMTLTTTVERKESELREMYELLDQTRSSILSGILKPKRVHAGKATSPAPAAVRGATDKSQRKPRATENIAQGETERDDVRAKNEPALERQTVVPVLPATLPRLLPSEGW</sequence>
<protein>
    <submittedName>
        <fullName evidence="3">Uncharacterized protein</fullName>
    </submittedName>
</protein>
<evidence type="ECO:0000256" key="2">
    <source>
        <dbReference type="SAM" id="MobiDB-lite"/>
    </source>
</evidence>
<comment type="caution">
    <text evidence="3">The sequence shown here is derived from an EMBL/GenBank/DDBJ whole genome shotgun (WGS) entry which is preliminary data.</text>
</comment>
<feature type="region of interest" description="Disordered" evidence="2">
    <location>
        <begin position="87"/>
        <end position="140"/>
    </location>
</feature>
<proteinExistence type="predicted"/>
<dbReference type="EMBL" id="JAEFCI010003567">
    <property type="protein sequence ID" value="KAG5461493.1"/>
    <property type="molecule type" value="Genomic_DNA"/>
</dbReference>
<accession>A0A8H7ZYS7</accession>
<feature type="non-terminal residue" evidence="3">
    <location>
        <position position="1"/>
    </location>
</feature>
<gene>
    <name evidence="3" type="ORF">BJ554DRAFT_6304</name>
</gene>
<reference evidence="3 4" key="1">
    <citation type="journal article" name="Sci. Rep.">
        <title>Genome-scale phylogenetic analyses confirm Olpidium as the closest living zoosporic fungus to the non-flagellated, terrestrial fungi.</title>
        <authorList>
            <person name="Chang Y."/>
            <person name="Rochon D."/>
            <person name="Sekimoto S."/>
            <person name="Wang Y."/>
            <person name="Chovatia M."/>
            <person name="Sandor L."/>
            <person name="Salamov A."/>
            <person name="Grigoriev I.V."/>
            <person name="Stajich J.E."/>
            <person name="Spatafora J.W."/>
        </authorList>
    </citation>
    <scope>NUCLEOTIDE SEQUENCE [LARGE SCALE GENOMIC DNA]</scope>
    <source>
        <strain evidence="3">S191</strain>
    </source>
</reference>
<evidence type="ECO:0000256" key="1">
    <source>
        <dbReference type="SAM" id="Coils"/>
    </source>
</evidence>
<feature type="coiled-coil region" evidence="1">
    <location>
        <begin position="33"/>
        <end position="78"/>
    </location>
</feature>